<protein>
    <recommendedName>
        <fullName evidence="2">Secretion system C-terminal sorting domain-containing protein</fullName>
    </recommendedName>
</protein>
<gene>
    <name evidence="1" type="ORF">METZ01_LOCUS306959</name>
</gene>
<evidence type="ECO:0008006" key="2">
    <source>
        <dbReference type="Google" id="ProtNLM"/>
    </source>
</evidence>
<reference evidence="1" key="1">
    <citation type="submission" date="2018-05" db="EMBL/GenBank/DDBJ databases">
        <authorList>
            <person name="Lanie J.A."/>
            <person name="Ng W.-L."/>
            <person name="Kazmierczak K.M."/>
            <person name="Andrzejewski T.M."/>
            <person name="Davidsen T.M."/>
            <person name="Wayne K.J."/>
            <person name="Tettelin H."/>
            <person name="Glass J.I."/>
            <person name="Rusch D."/>
            <person name="Podicherti R."/>
            <person name="Tsui H.-C.T."/>
            <person name="Winkler M.E."/>
        </authorList>
    </citation>
    <scope>NUCLEOTIDE SEQUENCE</scope>
</reference>
<sequence>PENIIYGDNVLQVGWKPLQQYDLTAEEDSLFCVYGYDEDGSCSQNINCSELDCRRNKSISGEDPLAEWFSLGNNSGFLSISNDTVIDGKQFKYSYTDTNVTDGIEYTYSVTVYDMGIEPPFQIMRSDENNGFVQDTVYNATKPMGWSAPYGYSSIESSKGTTIHDSNFITVAPGYRASDDYALSDIKVVPNPYLIHSGFNETKYVRRMRFTKLPSSCTITIFTITGEIITTFVHESGTDSNEWWNLRTVNNQEVGPGLYLYAVESKKEKYIGKFVVAR</sequence>
<proteinExistence type="predicted"/>
<dbReference type="Gene3D" id="2.60.40.4070">
    <property type="match status" value="1"/>
</dbReference>
<organism evidence="1">
    <name type="scientific">marine metagenome</name>
    <dbReference type="NCBI Taxonomy" id="408172"/>
    <lineage>
        <taxon>unclassified sequences</taxon>
        <taxon>metagenomes</taxon>
        <taxon>ecological metagenomes</taxon>
    </lineage>
</organism>
<dbReference type="EMBL" id="UINC01096867">
    <property type="protein sequence ID" value="SVC54105.1"/>
    <property type="molecule type" value="Genomic_DNA"/>
</dbReference>
<feature type="non-terminal residue" evidence="1">
    <location>
        <position position="1"/>
    </location>
</feature>
<name>A0A382N162_9ZZZZ</name>
<accession>A0A382N162</accession>
<evidence type="ECO:0000313" key="1">
    <source>
        <dbReference type="EMBL" id="SVC54105.1"/>
    </source>
</evidence>
<dbReference type="AlphaFoldDB" id="A0A382N162"/>